<reference evidence="1" key="1">
    <citation type="submission" date="2023-04" db="EMBL/GenBank/DDBJ databases">
        <authorList>
            <consortium name="ELIXIR-Norway"/>
        </authorList>
    </citation>
    <scope>NUCLEOTIDE SEQUENCE [LARGE SCALE GENOMIC DNA]</scope>
</reference>
<gene>
    <name evidence="1" type="ORF">MRATA1EN1_LOCUS4104</name>
</gene>
<keyword evidence="2" id="KW-1185">Reference proteome</keyword>
<protein>
    <submittedName>
        <fullName evidence="1">Uncharacterized protein</fullName>
    </submittedName>
</protein>
<name>A0ABN8Y3J5_RANTA</name>
<dbReference type="PANTHER" id="PTHR47063:SF1">
    <property type="entry name" value="RIBONUCLEASE H2 SUBUNIT C"/>
    <property type="match status" value="1"/>
</dbReference>
<proteinExistence type="predicted"/>
<dbReference type="InterPro" id="IPR013924">
    <property type="entry name" value="RNase_H2_suC"/>
</dbReference>
<dbReference type="InterPro" id="IPR052863">
    <property type="entry name" value="RNase_H2_subunit_C"/>
</dbReference>
<organism evidence="1 2">
    <name type="scientific">Rangifer tarandus platyrhynchus</name>
    <name type="common">Svalbard reindeer</name>
    <dbReference type="NCBI Taxonomy" id="3082113"/>
    <lineage>
        <taxon>Eukaryota</taxon>
        <taxon>Metazoa</taxon>
        <taxon>Chordata</taxon>
        <taxon>Craniata</taxon>
        <taxon>Vertebrata</taxon>
        <taxon>Euteleostomi</taxon>
        <taxon>Mammalia</taxon>
        <taxon>Eutheria</taxon>
        <taxon>Laurasiatheria</taxon>
        <taxon>Artiodactyla</taxon>
        <taxon>Ruminantia</taxon>
        <taxon>Pecora</taxon>
        <taxon>Cervidae</taxon>
        <taxon>Odocoileinae</taxon>
        <taxon>Rangifer</taxon>
    </lineage>
</organism>
<dbReference type="PANTHER" id="PTHR47063">
    <property type="entry name" value="RIBONUCLEASE H2 SUBUNIT C"/>
    <property type="match status" value="1"/>
</dbReference>
<sequence length="83" mass="9030">MESSDEEAIDKHRVHLRPDTLADPALVSLHLLPCEVQVNPPTSAGHFFGPAICQGPDALEASFQGCSRRGEEVVWCCPASWDT</sequence>
<dbReference type="EMBL" id="OX459948">
    <property type="protein sequence ID" value="CAI9155142.1"/>
    <property type="molecule type" value="Genomic_DNA"/>
</dbReference>
<evidence type="ECO:0000313" key="1">
    <source>
        <dbReference type="EMBL" id="CAI9155142.1"/>
    </source>
</evidence>
<dbReference type="Pfam" id="PF08615">
    <property type="entry name" value="RNase_H2_suC"/>
    <property type="match status" value="1"/>
</dbReference>
<dbReference type="Proteomes" id="UP001176941">
    <property type="component" value="Chromosome 12"/>
</dbReference>
<dbReference type="Gene3D" id="2.40.128.680">
    <property type="match status" value="1"/>
</dbReference>
<evidence type="ECO:0000313" key="2">
    <source>
        <dbReference type="Proteomes" id="UP001176941"/>
    </source>
</evidence>
<accession>A0ABN8Y3J5</accession>